<dbReference type="InterPro" id="IPR013094">
    <property type="entry name" value="AB_hydrolase_3"/>
</dbReference>
<evidence type="ECO:0000313" key="5">
    <source>
        <dbReference type="Proteomes" id="UP000594263"/>
    </source>
</evidence>
<dbReference type="Proteomes" id="UP000594263">
    <property type="component" value="Unplaced"/>
</dbReference>
<dbReference type="OMA" id="HVFHPES"/>
<dbReference type="InterPro" id="IPR050466">
    <property type="entry name" value="Carboxylest/Gibb_receptor"/>
</dbReference>
<dbReference type="PANTHER" id="PTHR23024">
    <property type="entry name" value="ARYLACETAMIDE DEACETYLASE"/>
    <property type="match status" value="1"/>
</dbReference>
<keyword evidence="5" id="KW-1185">Reference proteome</keyword>
<dbReference type="AlphaFoldDB" id="A0A7N0V075"/>
<proteinExistence type="inferred from homology"/>
<feature type="active site" evidence="2">
    <location>
        <position position="156"/>
    </location>
</feature>
<evidence type="ECO:0000256" key="2">
    <source>
        <dbReference type="PROSITE-ProRule" id="PRU10038"/>
    </source>
</evidence>
<evidence type="ECO:0000313" key="4">
    <source>
        <dbReference type="EnsemblPlants" id="Kaladp0095s0455.1.v1.1.CDS.1"/>
    </source>
</evidence>
<name>A0A7N0V075_KALFE</name>
<dbReference type="Gene3D" id="3.40.50.1820">
    <property type="entry name" value="alpha/beta hydrolase"/>
    <property type="match status" value="1"/>
</dbReference>
<comment type="similarity">
    <text evidence="1">Belongs to the 'GDXG' lipolytic enzyme family.</text>
</comment>
<accession>A0A7N0V075</accession>
<dbReference type="InterPro" id="IPR029058">
    <property type="entry name" value="AB_hydrolase_fold"/>
</dbReference>
<evidence type="ECO:0000256" key="1">
    <source>
        <dbReference type="ARBA" id="ARBA00010515"/>
    </source>
</evidence>
<reference evidence="4" key="1">
    <citation type="submission" date="2021-01" db="UniProtKB">
        <authorList>
            <consortium name="EnsemblPlants"/>
        </authorList>
    </citation>
    <scope>IDENTIFICATION</scope>
</reference>
<dbReference type="InterPro" id="IPR033140">
    <property type="entry name" value="Lipase_GDXG_put_SER_AS"/>
</dbReference>
<dbReference type="Gramene" id="Kaladp0095s0455.1.v1.1">
    <property type="protein sequence ID" value="Kaladp0095s0455.1.v1.1.CDS.1"/>
    <property type="gene ID" value="Kaladp0095s0455.v1.1"/>
</dbReference>
<dbReference type="PANTHER" id="PTHR23024:SF635">
    <property type="entry name" value="OS07G0162700 PROTEIN"/>
    <property type="match status" value="1"/>
</dbReference>
<dbReference type="SUPFAM" id="SSF53474">
    <property type="entry name" value="alpha/beta-Hydrolases"/>
    <property type="match status" value="1"/>
</dbReference>
<dbReference type="PROSITE" id="PS01174">
    <property type="entry name" value="LIPASE_GDXG_SER"/>
    <property type="match status" value="1"/>
</dbReference>
<dbReference type="EnsemblPlants" id="Kaladp0095s0455.1.v1.1">
    <property type="protein sequence ID" value="Kaladp0095s0455.1.v1.1.CDS.1"/>
    <property type="gene ID" value="Kaladp0095s0455.v1.1"/>
</dbReference>
<dbReference type="Pfam" id="PF07859">
    <property type="entry name" value="Abhydrolase_3"/>
    <property type="match status" value="1"/>
</dbReference>
<dbReference type="GO" id="GO:0016787">
    <property type="term" value="F:hydrolase activity"/>
    <property type="evidence" value="ECO:0007669"/>
    <property type="project" value="InterPro"/>
</dbReference>
<feature type="domain" description="Alpha/beta hydrolase fold-3" evidence="3">
    <location>
        <begin position="71"/>
        <end position="309"/>
    </location>
</feature>
<organism evidence="4 5">
    <name type="scientific">Kalanchoe fedtschenkoi</name>
    <name type="common">Lavender scallops</name>
    <name type="synonym">South American air plant</name>
    <dbReference type="NCBI Taxonomy" id="63787"/>
    <lineage>
        <taxon>Eukaryota</taxon>
        <taxon>Viridiplantae</taxon>
        <taxon>Streptophyta</taxon>
        <taxon>Embryophyta</taxon>
        <taxon>Tracheophyta</taxon>
        <taxon>Spermatophyta</taxon>
        <taxon>Magnoliopsida</taxon>
        <taxon>eudicotyledons</taxon>
        <taxon>Gunneridae</taxon>
        <taxon>Pentapetalae</taxon>
        <taxon>Saxifragales</taxon>
        <taxon>Crassulaceae</taxon>
        <taxon>Kalanchoe</taxon>
    </lineage>
</organism>
<sequence>MSIVAEAPGWLQVFSDGTVKRFAPEIAPPSADPAAGFKSRDVVIDQSKRITGRVFVPADYEPGADAKLPVVVYFHGGGFCIGSTTWLGYHVFLGQLSAAAACVVLSVDYRLAPEHKLPTAYEDCHRALEWLWEERDRSDNWLDRADLSHVFLAGDSAGGNIVHNVAVGNILCKSFTPKFDDHPLRIKFLGNGSLSFSPKGLILIHPYFGSERRTPKEAEADSSEEVAMNDMFWKLSLPEGTDRDYPGSNYEKLEVGAGAWRRDFPATVVFVAEVDFLKERGVMYAEFLKREGVVDVELAETKNESHVFHVFRPDSEATRVLTQQIVEFMSRRR</sequence>
<protein>
    <recommendedName>
        <fullName evidence="3">Alpha/beta hydrolase fold-3 domain-containing protein</fullName>
    </recommendedName>
</protein>
<evidence type="ECO:0000259" key="3">
    <source>
        <dbReference type="Pfam" id="PF07859"/>
    </source>
</evidence>